<evidence type="ECO:0000313" key="2">
    <source>
        <dbReference type="EMBL" id="CAK71836.1"/>
    </source>
</evidence>
<accession>A0CM19</accession>
<dbReference type="OrthoDB" id="305397at2759"/>
<evidence type="ECO:0000313" key="3">
    <source>
        <dbReference type="Proteomes" id="UP000000600"/>
    </source>
</evidence>
<dbReference type="HOGENOM" id="CLU_892699_0_0_1"/>
<reference evidence="2 3" key="1">
    <citation type="journal article" date="2006" name="Nature">
        <title>Global trends of whole-genome duplications revealed by the ciliate Paramecium tetraurelia.</title>
        <authorList>
            <consortium name="Genoscope"/>
            <person name="Aury J.-M."/>
            <person name="Jaillon O."/>
            <person name="Duret L."/>
            <person name="Noel B."/>
            <person name="Jubin C."/>
            <person name="Porcel B.M."/>
            <person name="Segurens B."/>
            <person name="Daubin V."/>
            <person name="Anthouard V."/>
            <person name="Aiach N."/>
            <person name="Arnaiz O."/>
            <person name="Billaut A."/>
            <person name="Beisson J."/>
            <person name="Blanc I."/>
            <person name="Bouhouche K."/>
            <person name="Camara F."/>
            <person name="Duharcourt S."/>
            <person name="Guigo R."/>
            <person name="Gogendeau D."/>
            <person name="Katinka M."/>
            <person name="Keller A.-M."/>
            <person name="Kissmehl R."/>
            <person name="Klotz C."/>
            <person name="Koll F."/>
            <person name="Le Moue A."/>
            <person name="Lepere C."/>
            <person name="Malinsky S."/>
            <person name="Nowacki M."/>
            <person name="Nowak J.K."/>
            <person name="Plattner H."/>
            <person name="Poulain J."/>
            <person name="Ruiz F."/>
            <person name="Serrano V."/>
            <person name="Zagulski M."/>
            <person name="Dessen P."/>
            <person name="Betermier M."/>
            <person name="Weissenbach J."/>
            <person name="Scarpelli C."/>
            <person name="Schachter V."/>
            <person name="Sperling L."/>
            <person name="Meyer E."/>
            <person name="Cohen J."/>
            <person name="Wincker P."/>
        </authorList>
    </citation>
    <scope>NUCLEOTIDE SEQUENCE [LARGE SCALE GENOMIC DNA]</scope>
    <source>
        <strain evidence="2 3">Stock d4-2</strain>
    </source>
</reference>
<dbReference type="OMA" id="NFCVEHL"/>
<name>A0CM19_PARTE</name>
<feature type="region of interest" description="Disordered" evidence="1">
    <location>
        <begin position="1"/>
        <end position="33"/>
    </location>
</feature>
<gene>
    <name evidence="2" type="ORF">GSPATT00008315001</name>
</gene>
<dbReference type="KEGG" id="ptm:GSPATT00008315001"/>
<feature type="compositionally biased region" description="Basic and acidic residues" evidence="1">
    <location>
        <begin position="23"/>
        <end position="33"/>
    </location>
</feature>
<organism evidence="2 3">
    <name type="scientific">Paramecium tetraurelia</name>
    <dbReference type="NCBI Taxonomy" id="5888"/>
    <lineage>
        <taxon>Eukaryota</taxon>
        <taxon>Sar</taxon>
        <taxon>Alveolata</taxon>
        <taxon>Ciliophora</taxon>
        <taxon>Intramacronucleata</taxon>
        <taxon>Oligohymenophorea</taxon>
        <taxon>Peniculida</taxon>
        <taxon>Parameciidae</taxon>
        <taxon>Paramecium</taxon>
    </lineage>
</organism>
<dbReference type="RefSeq" id="XP_001439233.1">
    <property type="nucleotide sequence ID" value="XM_001439196.1"/>
</dbReference>
<keyword evidence="3" id="KW-1185">Reference proteome</keyword>
<dbReference type="AlphaFoldDB" id="A0CM19"/>
<proteinExistence type="predicted"/>
<sequence>MVKHSRTKNSNQATEGLKNSRYRKQDNIKKEVGKPPNIDTILIQIPNIWSTDKQIQMILAFLYENGRHISIHLAGAKRNSKNEQDEFKRKLKEEKQRQIKNSQPTYEFLVNFCVEHLGYPESQQKKSRIIVFFFRHNTQPLKKYIQKKYLSIQNTQWYQYIKKFYFLLDEQFRSELIKILELIDKQQTIEQIATYQIETFLATQYLQDIQVIFKNLLVQIIKSQEDEDLNKYTLTNCSSAEIFEIYKKKIYFYQNRVIEFISKLKLLFNNQDPNQFQHTLYNEEQKYGQPDPQISIYYDEEEYLNSDQNIMG</sequence>
<evidence type="ECO:0000256" key="1">
    <source>
        <dbReference type="SAM" id="MobiDB-lite"/>
    </source>
</evidence>
<dbReference type="GeneID" id="5025018"/>
<protein>
    <submittedName>
        <fullName evidence="2">Uncharacterized protein</fullName>
    </submittedName>
</protein>
<dbReference type="EMBL" id="CT868108">
    <property type="protein sequence ID" value="CAK71836.1"/>
    <property type="molecule type" value="Genomic_DNA"/>
</dbReference>
<dbReference type="Proteomes" id="UP000000600">
    <property type="component" value="Unassembled WGS sequence"/>
</dbReference>
<dbReference type="InParanoid" id="A0CM19"/>